<dbReference type="GO" id="GO:0003677">
    <property type="term" value="F:DNA binding"/>
    <property type="evidence" value="ECO:0007669"/>
    <property type="project" value="InterPro"/>
</dbReference>
<accession>A0A9D9N7S5</accession>
<dbReference type="EMBL" id="JADIML010000153">
    <property type="protein sequence ID" value="MBO8463397.1"/>
    <property type="molecule type" value="Genomic_DNA"/>
</dbReference>
<dbReference type="AlphaFoldDB" id="A0A9D9N7S5"/>
<evidence type="ECO:0000259" key="1">
    <source>
        <dbReference type="PROSITE" id="PS50943"/>
    </source>
</evidence>
<name>A0A9D9N7S5_9FIRM</name>
<feature type="domain" description="HTH cro/C1-type" evidence="1">
    <location>
        <begin position="49"/>
        <end position="103"/>
    </location>
</feature>
<organism evidence="2 3">
    <name type="scientific">Candidatus Scybalomonas excrementavium</name>
    <dbReference type="NCBI Taxonomy" id="2840943"/>
    <lineage>
        <taxon>Bacteria</taxon>
        <taxon>Bacillati</taxon>
        <taxon>Bacillota</taxon>
        <taxon>Clostridia</taxon>
        <taxon>Lachnospirales</taxon>
        <taxon>Lachnospiraceae</taxon>
        <taxon>Lachnospiraceae incertae sedis</taxon>
        <taxon>Candidatus Scybalomonas</taxon>
    </lineage>
</organism>
<sequence length="155" mass="17818">MEKFINSGQQKVEKTTDELYNELTTLKEENIGQWLQEREEQTITFGQYLEQLCQKYKLSPSKVGEEAGISKQHISNTKNGIKTLSRNNVVKIGVNLGATKEEIDKLLKCAGHKELYPKRNWDCIVLYGLHHKLSVDEIDELLFDNGEDDLLHAKK</sequence>
<dbReference type="InterPro" id="IPR001387">
    <property type="entry name" value="Cro/C1-type_HTH"/>
</dbReference>
<dbReference type="PROSITE" id="PS50943">
    <property type="entry name" value="HTH_CROC1"/>
    <property type="match status" value="1"/>
</dbReference>
<reference evidence="2" key="2">
    <citation type="journal article" date="2021" name="PeerJ">
        <title>Extensive microbial diversity within the chicken gut microbiome revealed by metagenomics and culture.</title>
        <authorList>
            <person name="Gilroy R."/>
            <person name="Ravi A."/>
            <person name="Getino M."/>
            <person name="Pursley I."/>
            <person name="Horton D.L."/>
            <person name="Alikhan N.F."/>
            <person name="Baker D."/>
            <person name="Gharbi K."/>
            <person name="Hall N."/>
            <person name="Watson M."/>
            <person name="Adriaenssens E.M."/>
            <person name="Foster-Nyarko E."/>
            <person name="Jarju S."/>
            <person name="Secka A."/>
            <person name="Antonio M."/>
            <person name="Oren A."/>
            <person name="Chaudhuri R.R."/>
            <person name="La Ragione R."/>
            <person name="Hildebrand F."/>
            <person name="Pallen M.J."/>
        </authorList>
    </citation>
    <scope>NUCLEOTIDE SEQUENCE</scope>
    <source>
        <strain evidence="2">E3-2379</strain>
    </source>
</reference>
<dbReference type="CDD" id="cd00093">
    <property type="entry name" value="HTH_XRE"/>
    <property type="match status" value="1"/>
</dbReference>
<dbReference type="SUPFAM" id="SSF47413">
    <property type="entry name" value="lambda repressor-like DNA-binding domains"/>
    <property type="match status" value="1"/>
</dbReference>
<evidence type="ECO:0000313" key="3">
    <source>
        <dbReference type="Proteomes" id="UP000823618"/>
    </source>
</evidence>
<protein>
    <submittedName>
        <fullName evidence="2">Helix-turn-helix transcriptional regulator</fullName>
    </submittedName>
</protein>
<reference evidence="2" key="1">
    <citation type="submission" date="2020-10" db="EMBL/GenBank/DDBJ databases">
        <authorList>
            <person name="Gilroy R."/>
        </authorList>
    </citation>
    <scope>NUCLEOTIDE SEQUENCE</scope>
    <source>
        <strain evidence="2">E3-2379</strain>
    </source>
</reference>
<comment type="caution">
    <text evidence="2">The sequence shown here is derived from an EMBL/GenBank/DDBJ whole genome shotgun (WGS) entry which is preliminary data.</text>
</comment>
<dbReference type="Proteomes" id="UP000823618">
    <property type="component" value="Unassembled WGS sequence"/>
</dbReference>
<dbReference type="InterPro" id="IPR010982">
    <property type="entry name" value="Lambda_DNA-bd_dom_sf"/>
</dbReference>
<dbReference type="Gene3D" id="1.10.260.40">
    <property type="entry name" value="lambda repressor-like DNA-binding domains"/>
    <property type="match status" value="1"/>
</dbReference>
<gene>
    <name evidence="2" type="ORF">IAC13_05630</name>
</gene>
<proteinExistence type="predicted"/>
<dbReference type="SMART" id="SM00530">
    <property type="entry name" value="HTH_XRE"/>
    <property type="match status" value="1"/>
</dbReference>
<evidence type="ECO:0000313" key="2">
    <source>
        <dbReference type="EMBL" id="MBO8463397.1"/>
    </source>
</evidence>